<dbReference type="InterPro" id="IPR013216">
    <property type="entry name" value="Methyltransf_11"/>
</dbReference>
<dbReference type="InterPro" id="IPR029063">
    <property type="entry name" value="SAM-dependent_MTases_sf"/>
</dbReference>
<reference evidence="3 4" key="1">
    <citation type="submission" date="2021-10" db="EMBL/GenBank/DDBJ databases">
        <title>Collection of gut derived symbiotic bacterial strains cultured from healthy donors.</title>
        <authorList>
            <person name="Lin H."/>
            <person name="Littmann E."/>
            <person name="Kohout C."/>
            <person name="Pamer E.G."/>
        </authorList>
    </citation>
    <scope>NUCLEOTIDE SEQUENCE [LARGE SCALE GENOMIC DNA]</scope>
    <source>
        <strain evidence="3 4">DFI.1.165</strain>
    </source>
</reference>
<dbReference type="PANTHER" id="PTHR44068">
    <property type="entry name" value="ZGC:194242"/>
    <property type="match status" value="1"/>
</dbReference>
<proteinExistence type="predicted"/>
<keyword evidence="3" id="KW-0489">Methyltransferase</keyword>
<dbReference type="EMBL" id="JAJCIS010000008">
    <property type="protein sequence ID" value="MCB7388010.1"/>
    <property type="molecule type" value="Genomic_DNA"/>
</dbReference>
<evidence type="ECO:0000259" key="2">
    <source>
        <dbReference type="Pfam" id="PF08241"/>
    </source>
</evidence>
<keyword evidence="1" id="KW-0808">Transferase</keyword>
<gene>
    <name evidence="3" type="ORF">LIZ65_12000</name>
</gene>
<dbReference type="Gene3D" id="3.40.50.150">
    <property type="entry name" value="Vaccinia Virus protein VP39"/>
    <property type="match status" value="1"/>
</dbReference>
<dbReference type="GO" id="GO:0008168">
    <property type="term" value="F:methyltransferase activity"/>
    <property type="evidence" value="ECO:0007669"/>
    <property type="project" value="UniProtKB-KW"/>
</dbReference>
<name>A0ABS8DHV4_9FIRM</name>
<dbReference type="GO" id="GO:0032259">
    <property type="term" value="P:methylation"/>
    <property type="evidence" value="ECO:0007669"/>
    <property type="project" value="UniProtKB-KW"/>
</dbReference>
<dbReference type="CDD" id="cd02440">
    <property type="entry name" value="AdoMet_MTases"/>
    <property type="match status" value="1"/>
</dbReference>
<evidence type="ECO:0000313" key="3">
    <source>
        <dbReference type="EMBL" id="MCB7388010.1"/>
    </source>
</evidence>
<dbReference type="Pfam" id="PF08241">
    <property type="entry name" value="Methyltransf_11"/>
    <property type="match status" value="1"/>
</dbReference>
<sequence>MDNYQDINKETIDRWVEEGWEWGIPITHEVYEEARKGRWNVLLTPTRNVPHEWLGELEGKKVLGLASGGGQQMPIFNALGAECTVLDYSPKQIASELYVAERENYQIHAIEGDMTKTLPFEDETFDIIFHPVSNCYVKDVQHVFREAYRVLKKGGVLLSGLDNGINYIVDGEEKEIVWKMPFDPLTDDKAKQFVIEADCGMQFSHTLEEQIGAQLKAGFTLLDLYEDTNGEGRLHELNIKTYIATKARK</sequence>
<comment type="caution">
    <text evidence="3">The sequence shown here is derived from an EMBL/GenBank/DDBJ whole genome shotgun (WGS) entry which is preliminary data.</text>
</comment>
<feature type="domain" description="Methyltransferase type 11" evidence="2">
    <location>
        <begin position="64"/>
        <end position="158"/>
    </location>
</feature>
<keyword evidence="4" id="KW-1185">Reference proteome</keyword>
<accession>A0ABS8DHV4</accession>
<evidence type="ECO:0000313" key="4">
    <source>
        <dbReference type="Proteomes" id="UP001299546"/>
    </source>
</evidence>
<dbReference type="RefSeq" id="WP_066731078.1">
    <property type="nucleotide sequence ID" value="NZ_JAJCIQ010000004.1"/>
</dbReference>
<protein>
    <submittedName>
        <fullName evidence="3">Class I SAM-dependent methyltransferase</fullName>
    </submittedName>
</protein>
<organism evidence="3 4">
    <name type="scientific">Bariatricus massiliensis</name>
    <dbReference type="NCBI Taxonomy" id="1745713"/>
    <lineage>
        <taxon>Bacteria</taxon>
        <taxon>Bacillati</taxon>
        <taxon>Bacillota</taxon>
        <taxon>Clostridia</taxon>
        <taxon>Lachnospirales</taxon>
        <taxon>Lachnospiraceae</taxon>
        <taxon>Bariatricus</taxon>
    </lineage>
</organism>
<dbReference type="InterPro" id="IPR050447">
    <property type="entry name" value="Erg6_SMT_methyltransf"/>
</dbReference>
<dbReference type="PANTHER" id="PTHR44068:SF11">
    <property type="entry name" value="GERANYL DIPHOSPHATE 2-C-METHYLTRANSFERASE"/>
    <property type="match status" value="1"/>
</dbReference>
<evidence type="ECO:0000256" key="1">
    <source>
        <dbReference type="ARBA" id="ARBA00022679"/>
    </source>
</evidence>
<dbReference type="SUPFAM" id="SSF53335">
    <property type="entry name" value="S-adenosyl-L-methionine-dependent methyltransferases"/>
    <property type="match status" value="1"/>
</dbReference>
<dbReference type="Proteomes" id="UP001299546">
    <property type="component" value="Unassembled WGS sequence"/>
</dbReference>